<dbReference type="SUPFAM" id="SSF56954">
    <property type="entry name" value="Outer membrane efflux proteins (OEP)"/>
    <property type="match status" value="1"/>
</dbReference>
<dbReference type="PROSITE" id="PS51257">
    <property type="entry name" value="PROKAR_LIPOPROTEIN"/>
    <property type="match status" value="1"/>
</dbReference>
<dbReference type="PANTHER" id="PTHR30203">
    <property type="entry name" value="OUTER MEMBRANE CATION EFFLUX PROTEIN"/>
    <property type="match status" value="1"/>
</dbReference>
<evidence type="ECO:0000313" key="3">
    <source>
        <dbReference type="EMBL" id="MFL9839265.1"/>
    </source>
</evidence>
<organism evidence="3 4">
    <name type="scientific">Flavobacterium rhizophilum</name>
    <dbReference type="NCBI Taxonomy" id="3163296"/>
    <lineage>
        <taxon>Bacteria</taxon>
        <taxon>Pseudomonadati</taxon>
        <taxon>Bacteroidota</taxon>
        <taxon>Flavobacteriia</taxon>
        <taxon>Flavobacteriales</taxon>
        <taxon>Flavobacteriaceae</taxon>
        <taxon>Flavobacterium</taxon>
    </lineage>
</organism>
<proteinExistence type="inferred from homology"/>
<accession>A0ABW8YJ79</accession>
<keyword evidence="2" id="KW-0449">Lipoprotein</keyword>
<keyword evidence="2" id="KW-1134">Transmembrane beta strand</keyword>
<name>A0ABW8YJ79_9FLAO</name>
<dbReference type="Proteomes" id="UP001629059">
    <property type="component" value="Unassembled WGS sequence"/>
</dbReference>
<dbReference type="PANTHER" id="PTHR30203:SF30">
    <property type="entry name" value="OUTER MEMBRANE PROTEIN-RELATED"/>
    <property type="match status" value="1"/>
</dbReference>
<sequence length="480" mass="53848">MSKMFSKYKYVYVVAGCLVLTFTGCKTPSLVQREANTETPASFNGSQDTTNIAQLKWKEYFTDPYLDTLIDVALQNNQELNITMQEIQISRNEIKARKGEYLPFVGVKGGAGIEKVGRYTSQGANDANTEIKPGKEFPEPLPDYMIGAYANWEIDIWNKLHNAKKSAISNYLATVEGKNFMVTNLIAEIANSYYELLALDNQLALVNQNIDIQSNALNIVKLQKESARVTELAVKRFEAQLLHTKSIQFDLKQQIVETENRINFLVGRFPQPVARDHQNFINLVPETIYAGIPSQLLENRPDVKQAEFELAAAKLDVKVAKARFYPSLGISAGIGFQAFDPAYLVKTPESLLYSLAGDIAAPLINRNAIKATYYSANSKQLQAVFNYEKTILNAYIEVANQLSNINNLKESYDLKSREVDALTQSINISNDLFTSARADYMEVLMTQRDALESKFDLIETKKAQMNAMVNIYKALGGGWK</sequence>
<protein>
    <submittedName>
        <fullName evidence="3">Efflux transporter outer membrane subunit</fullName>
    </submittedName>
</protein>
<dbReference type="Gene3D" id="2.20.200.10">
    <property type="entry name" value="Outer membrane efflux proteins (OEP)"/>
    <property type="match status" value="1"/>
</dbReference>
<dbReference type="InterPro" id="IPR003423">
    <property type="entry name" value="OMP_efflux"/>
</dbReference>
<comment type="similarity">
    <text evidence="1 2">Belongs to the outer membrane factor (OMF) (TC 1.B.17) family.</text>
</comment>
<keyword evidence="2" id="KW-0812">Transmembrane</keyword>
<keyword evidence="2" id="KW-0564">Palmitate</keyword>
<evidence type="ECO:0000256" key="2">
    <source>
        <dbReference type="RuleBase" id="RU362097"/>
    </source>
</evidence>
<gene>
    <name evidence="3" type="ORF">ABS768_17290</name>
</gene>
<reference evidence="3 4" key="1">
    <citation type="submission" date="2024-06" db="EMBL/GenBank/DDBJ databases">
        <authorList>
            <person name="Kaempfer P."/>
            <person name="Viver T."/>
        </authorList>
    </citation>
    <scope>NUCLEOTIDE SEQUENCE [LARGE SCALE GENOMIC DNA]</scope>
    <source>
        <strain evidence="3 4">ST-75</strain>
    </source>
</reference>
<dbReference type="EMBL" id="JBELQB010000018">
    <property type="protein sequence ID" value="MFL9839265.1"/>
    <property type="molecule type" value="Genomic_DNA"/>
</dbReference>
<evidence type="ECO:0000256" key="1">
    <source>
        <dbReference type="ARBA" id="ARBA00007613"/>
    </source>
</evidence>
<comment type="caution">
    <text evidence="3">The sequence shown here is derived from an EMBL/GenBank/DDBJ whole genome shotgun (WGS) entry which is preliminary data.</text>
</comment>
<comment type="subcellular location">
    <subcellularLocation>
        <location evidence="2">Cell membrane</location>
        <topology evidence="2">Lipid-anchor</topology>
    </subcellularLocation>
</comment>
<dbReference type="InterPro" id="IPR010131">
    <property type="entry name" value="MdtP/NodT-like"/>
</dbReference>
<evidence type="ECO:0000313" key="4">
    <source>
        <dbReference type="Proteomes" id="UP001629059"/>
    </source>
</evidence>
<dbReference type="NCBIfam" id="TIGR01845">
    <property type="entry name" value="outer_NodT"/>
    <property type="match status" value="1"/>
</dbReference>
<dbReference type="Pfam" id="PF02321">
    <property type="entry name" value="OEP"/>
    <property type="match status" value="2"/>
</dbReference>
<keyword evidence="2" id="KW-0472">Membrane</keyword>
<dbReference type="RefSeq" id="WP_408076213.1">
    <property type="nucleotide sequence ID" value="NZ_JBELQB010000018.1"/>
</dbReference>
<keyword evidence="4" id="KW-1185">Reference proteome</keyword>
<dbReference type="Gene3D" id="1.20.1600.10">
    <property type="entry name" value="Outer membrane efflux proteins (OEP)"/>
    <property type="match status" value="1"/>
</dbReference>